<protein>
    <submittedName>
        <fullName evidence="1">Uncharacterized protein</fullName>
    </submittedName>
</protein>
<organism evidence="1 3">
    <name type="scientific">Didymodactylos carnosus</name>
    <dbReference type="NCBI Taxonomy" id="1234261"/>
    <lineage>
        <taxon>Eukaryota</taxon>
        <taxon>Metazoa</taxon>
        <taxon>Spiralia</taxon>
        <taxon>Gnathifera</taxon>
        <taxon>Rotifera</taxon>
        <taxon>Eurotatoria</taxon>
        <taxon>Bdelloidea</taxon>
        <taxon>Philodinida</taxon>
        <taxon>Philodinidae</taxon>
        <taxon>Didymodactylos</taxon>
    </lineage>
</organism>
<evidence type="ECO:0000313" key="3">
    <source>
        <dbReference type="Proteomes" id="UP000663829"/>
    </source>
</evidence>
<dbReference type="Proteomes" id="UP000681722">
    <property type="component" value="Unassembled WGS sequence"/>
</dbReference>
<name>A0A814JS02_9BILA</name>
<proteinExistence type="predicted"/>
<keyword evidence="3" id="KW-1185">Reference proteome</keyword>
<dbReference type="EMBL" id="CAJNOQ010004026">
    <property type="protein sequence ID" value="CAF1041251.1"/>
    <property type="molecule type" value="Genomic_DNA"/>
</dbReference>
<dbReference type="OrthoDB" id="5960800at2759"/>
<comment type="caution">
    <text evidence="1">The sequence shown here is derived from an EMBL/GenBank/DDBJ whole genome shotgun (WGS) entry which is preliminary data.</text>
</comment>
<reference evidence="1" key="1">
    <citation type="submission" date="2021-02" db="EMBL/GenBank/DDBJ databases">
        <authorList>
            <person name="Nowell W R."/>
        </authorList>
    </citation>
    <scope>NUCLEOTIDE SEQUENCE</scope>
</reference>
<evidence type="ECO:0000313" key="2">
    <source>
        <dbReference type="EMBL" id="CAF3811457.1"/>
    </source>
</evidence>
<sequence length="1357" mass="159827">MSSSTTLPNSMNLFLVGSTASGHSSDSHFAGKKASDIDMCMEIGRIHSENELIKTSKPSFVRIRWNPVEETLKSKPYSNDQNNQHCINGYKMKENVQKTAEYNDITYNMLYDKTKPIQSTPESAALNVKLRWSNSNVVSTSQSFSDTLTDVLNIQQQEEQNNEQLLLYKNNFVVSFQITNGPLFSNIRKQLDRRVPINDVNYAASLLCPIFLISLTREQKLKATMLINFYLKYQYLVKAYIRSEQRSNYRYPFFAYEPYDYDFVPSFKLEFWPQDIEQGFLKRFKHKKPNLYEQIKQIFMHLVAKWSGNKETCQDRELEFRYSFSSIELFLANARTKTEQMLNGIARSIYYRYLYKKNNDENSQHSYIKSYFIATTVFWMCEEKNLNDLDVENEQYSEDVLETTILTLKFHVNLNDPLGLELVQALKQTEPYNYGNTNNFWKNYIHDISYAENEYKYIKLIWGDDESEDFEYLLDVLVPFYRIDNQETNNWLRWKKLFIDKDFANDDDDELVRTSLFHNNEANNKSTMSPKLFTFCLCLAVSCAPAIIQSVTNQHYFEHIVRMSHDKDHQSFLSNVNFNFDNFSRKTDIYSKIANTISSSSTRVRLYSGLVLPTLFEHNLSFVFNNRTVLTDHVEGSETHDVLDLSCLYYVMRIIMINNLDIQYPHLRKLFLSSTILKLLIDYRPVLQEIFPSEGFNGILSTAVFEWLCQKSNENSDHDGIFYSDWCLLVPLFIQRNTRIDRFSCLSDENIIAIFEDREKLKTTTELSSIKHCIYRTYTKEDIIESEKDFFDLCEMFFTFIEKAIMILEKIQYDIKQKLTSTISITNNFGRKTYYFQYLLRLNQINELEKIINGNINENNQSKNERLYERAFILFFFEEIMHWLRDQDRDINKRKEINVVCHAYLWYLTQNSYIKYLNGLNSNRTQCPLQSDKEFLDEAAQKSQQNGQQSLKLSSLHREDFSNTVLANNNNLEHKQQIHTQSWQIFSTVLRQSKPASIEQLQLNDVEAQTDDENQNRAITSALPSPTDSLDSELRASETYQPELIDMFKKQIYQLQGPSSYKIVSCIFYRQILSIINNFDKKYPYLGQLRLSNTVLKLLIDYQPLLQEIFSDELTDGILSTTVFQWLCKKSNENSDHDGIFCSDWCLLLPLFILRNNYQLEGFVRLLDENIIAIFEERRVQLEDEVNGFELSTASLPDGENAFHKSCENFFAFINKAIMMLVQVQYVIKQELIITTSMASDFGRKLYCFQCLLRIKQINELEKIMNGNINENNPSECEEFYERAFIVFFFEEIMQWFRDQYSDINKTKEIRLVCHAYLWYLTQNFGTKVLNRLNPNGAQRPLQTIQDVFGSIIQEAQ</sequence>
<evidence type="ECO:0000313" key="1">
    <source>
        <dbReference type="EMBL" id="CAF1041251.1"/>
    </source>
</evidence>
<dbReference type="EMBL" id="CAJOBC010004026">
    <property type="protein sequence ID" value="CAF3811457.1"/>
    <property type="molecule type" value="Genomic_DNA"/>
</dbReference>
<accession>A0A814JS02</accession>
<gene>
    <name evidence="1" type="ORF">GPM918_LOCUS15791</name>
    <name evidence="2" type="ORF">SRO942_LOCUS15791</name>
</gene>
<dbReference type="Proteomes" id="UP000663829">
    <property type="component" value="Unassembled WGS sequence"/>
</dbReference>